<accession>A0ABQ2EZ52</accession>
<evidence type="ECO:0000313" key="2">
    <source>
        <dbReference type="Proteomes" id="UP000647587"/>
    </source>
</evidence>
<gene>
    <name evidence="1" type="ORF">GCM10008955_30920</name>
</gene>
<reference evidence="2" key="1">
    <citation type="journal article" date="2019" name="Int. J. Syst. Evol. Microbiol.">
        <title>The Global Catalogue of Microorganisms (GCM) 10K type strain sequencing project: providing services to taxonomists for standard genome sequencing and annotation.</title>
        <authorList>
            <consortium name="The Broad Institute Genomics Platform"/>
            <consortium name="The Broad Institute Genome Sequencing Center for Infectious Disease"/>
            <person name="Wu L."/>
            <person name="Ma J."/>
        </authorList>
    </citation>
    <scope>NUCLEOTIDE SEQUENCE [LARGE SCALE GENOMIC DNA]</scope>
    <source>
        <strain evidence="2">JCM 30331</strain>
    </source>
</reference>
<keyword evidence="2" id="KW-1185">Reference proteome</keyword>
<organism evidence="1 2">
    <name type="scientific">Deinococcus malanensis</name>
    <dbReference type="NCBI Taxonomy" id="1706855"/>
    <lineage>
        <taxon>Bacteria</taxon>
        <taxon>Thermotogati</taxon>
        <taxon>Deinococcota</taxon>
        <taxon>Deinococci</taxon>
        <taxon>Deinococcales</taxon>
        <taxon>Deinococcaceae</taxon>
        <taxon>Deinococcus</taxon>
    </lineage>
</organism>
<evidence type="ECO:0000313" key="1">
    <source>
        <dbReference type="EMBL" id="GGK34778.1"/>
    </source>
</evidence>
<dbReference type="Proteomes" id="UP000647587">
    <property type="component" value="Unassembled WGS sequence"/>
</dbReference>
<proteinExistence type="predicted"/>
<dbReference type="RefSeq" id="WP_189010387.1">
    <property type="nucleotide sequence ID" value="NZ_BMPP01000014.1"/>
</dbReference>
<comment type="caution">
    <text evidence="1">The sequence shown here is derived from an EMBL/GenBank/DDBJ whole genome shotgun (WGS) entry which is preliminary data.</text>
</comment>
<sequence>MNAQQWLEQATRDLPAGVTARVSRETLSHLYEADLPDGGDVLAVLGDPEPTNDELRRVYLTVKELEELATSGPLRTGLNLTEWMAGLVYPRC</sequence>
<protein>
    <submittedName>
        <fullName evidence="1">Uncharacterized protein</fullName>
    </submittedName>
</protein>
<name>A0ABQ2EZ52_9DEIO</name>
<dbReference type="EMBL" id="BMPP01000014">
    <property type="protein sequence ID" value="GGK34778.1"/>
    <property type="molecule type" value="Genomic_DNA"/>
</dbReference>